<gene>
    <name evidence="1" type="ORF">METZ01_LOCUS43471</name>
</gene>
<organism evidence="1">
    <name type="scientific">marine metagenome</name>
    <dbReference type="NCBI Taxonomy" id="408172"/>
    <lineage>
        <taxon>unclassified sequences</taxon>
        <taxon>metagenomes</taxon>
        <taxon>ecological metagenomes</taxon>
    </lineage>
</organism>
<feature type="non-terminal residue" evidence="1">
    <location>
        <position position="37"/>
    </location>
</feature>
<feature type="non-terminal residue" evidence="1">
    <location>
        <position position="1"/>
    </location>
</feature>
<name>A0A381RL18_9ZZZZ</name>
<reference evidence="1" key="1">
    <citation type="submission" date="2018-05" db="EMBL/GenBank/DDBJ databases">
        <authorList>
            <person name="Lanie J.A."/>
            <person name="Ng W.-L."/>
            <person name="Kazmierczak K.M."/>
            <person name="Andrzejewski T.M."/>
            <person name="Davidsen T.M."/>
            <person name="Wayne K.J."/>
            <person name="Tettelin H."/>
            <person name="Glass J.I."/>
            <person name="Rusch D."/>
            <person name="Podicherti R."/>
            <person name="Tsui H.-C.T."/>
            <person name="Winkler M.E."/>
        </authorList>
    </citation>
    <scope>NUCLEOTIDE SEQUENCE</scope>
</reference>
<sequence length="37" mass="3827">LKQITVSKHTSVVEGVVTGFSGAATSVQKLADIRLEG</sequence>
<accession>A0A381RL18</accession>
<evidence type="ECO:0000313" key="1">
    <source>
        <dbReference type="EMBL" id="SUZ90617.1"/>
    </source>
</evidence>
<protein>
    <submittedName>
        <fullName evidence="1">Uncharacterized protein</fullName>
    </submittedName>
</protein>
<dbReference type="EMBL" id="UINC01001910">
    <property type="protein sequence ID" value="SUZ90617.1"/>
    <property type="molecule type" value="Genomic_DNA"/>
</dbReference>
<proteinExistence type="predicted"/>
<dbReference type="AlphaFoldDB" id="A0A381RL18"/>